<evidence type="ECO:0000256" key="3">
    <source>
        <dbReference type="PROSITE-ProRule" id="PRU10141"/>
    </source>
</evidence>
<dbReference type="InterPro" id="IPR008271">
    <property type="entry name" value="Ser/Thr_kinase_AS"/>
</dbReference>
<feature type="compositionally biased region" description="Low complexity" evidence="4">
    <location>
        <begin position="473"/>
        <end position="488"/>
    </location>
</feature>
<dbReference type="PIRSF" id="PIRSF000615">
    <property type="entry name" value="TyrPK_CSF1-R"/>
    <property type="match status" value="1"/>
</dbReference>
<dbReference type="PROSITE" id="PS00107">
    <property type="entry name" value="PROTEIN_KINASE_ATP"/>
    <property type="match status" value="1"/>
</dbReference>
<evidence type="ECO:0000256" key="4">
    <source>
        <dbReference type="SAM" id="MobiDB-lite"/>
    </source>
</evidence>
<reference evidence="7" key="2">
    <citation type="submission" date="2020-12" db="EMBL/GenBank/DDBJ databases">
        <authorList>
            <person name="Kanost M."/>
        </authorList>
    </citation>
    <scope>NUCLEOTIDE SEQUENCE</scope>
</reference>
<dbReference type="GO" id="GO:0004672">
    <property type="term" value="F:protein kinase activity"/>
    <property type="evidence" value="ECO:0007669"/>
    <property type="project" value="InterPro"/>
</dbReference>
<dbReference type="Proteomes" id="UP000791440">
    <property type="component" value="Unassembled WGS sequence"/>
</dbReference>
<dbReference type="InterPro" id="IPR000719">
    <property type="entry name" value="Prot_kinase_dom"/>
</dbReference>
<dbReference type="EMBL" id="JH668323">
    <property type="protein sequence ID" value="KAG6445626.1"/>
    <property type="molecule type" value="Genomic_DNA"/>
</dbReference>
<dbReference type="GO" id="GO:0005524">
    <property type="term" value="F:ATP binding"/>
    <property type="evidence" value="ECO:0007669"/>
    <property type="project" value="UniProtKB-UniRule"/>
</dbReference>
<dbReference type="InterPro" id="IPR003599">
    <property type="entry name" value="Ig_sub"/>
</dbReference>
<evidence type="ECO:0000259" key="5">
    <source>
        <dbReference type="PROSITE" id="PS50011"/>
    </source>
</evidence>
<feature type="domain" description="Protein kinase" evidence="5">
    <location>
        <begin position="647"/>
        <end position="848"/>
    </location>
</feature>
<sequence>MAMALELIEPPLLVGDELRHEALTVIQHLEDTLAMPGDNVLFECRIAAPYSANCVWYKDGYIIRNRPRYRCLRHKNWYRLEIETAQATDQGVFSLICTNDISQTLTMAMLFVPTGRLNEVAYYSVNPYDCTRIVRHLSPVIINVGEKIELLLHSETYVHIKHNWFKNNVEITGNERIHIENNNSVANLVIEVAELCDAGIYTVVMSTSEGIISSYAAVHVLEDIDKYTITIPTITEHLKRDLEVMENQYVKLMSRGIYDLQTKVQWYMNDVLLEDSLVLQQDYGNGYVALKIFDTSPELTGKYRVVMRHEQTEKIDVSVCNLSIRRSLLTKPINTDVVDPLESAVACCGSRVVFKCTFSCDNHKNMKVIWFVGRYKVERSNRMFSVFHKGGTFMLHIKRMHISMAGEVICEVHEWRHSPKYTHVAQSTANLTMVPQGYLKETKGDRASRVFIEGSHLRLSYPEEGNFQQDDTAGSSGEQASSSGNGQAPGTSTAPPQHQHRPQEICRALPIKFQFCKLDEDGQYYFCWNPRDGQRIYYNQQSKMTLRKRRDVGVFEWVNPEAPGAWYCVSFQTEDGAFKELGITETPILEIEGPPLETLLIFNIAPILPVRSVHRPLTCFRLDTEMELSIPPERRVRLYEKFETWYTKRNELIGGGAFGKVALIEDDYGESFAAKVIRVHDKNKIGYVLREFFTLRKLVNQNVVGVVDAYTATQFVVIVMDYLWGGELLDRIVRDKHINEADLPPVVKQICNGLAFIHSQNIVHLDLKPENLVFAHPNSLVVKLVDFGLSRVLHAGSKIKAVYGTREYVAPEILTFEPVNLNSDMWSLGVIVYMIGKPAEAIQGRKCT</sequence>
<keyword evidence="1 3" id="KW-0547">Nucleotide-binding</keyword>
<protein>
    <submittedName>
        <fullName evidence="7">Uncharacterized protein</fullName>
    </submittedName>
</protein>
<evidence type="ECO:0000259" key="6">
    <source>
        <dbReference type="PROSITE" id="PS50835"/>
    </source>
</evidence>
<dbReference type="InterPro" id="IPR007110">
    <property type="entry name" value="Ig-like_dom"/>
</dbReference>
<feature type="domain" description="Ig-like" evidence="6">
    <location>
        <begin position="10"/>
        <end position="106"/>
    </location>
</feature>
<dbReference type="PANTHER" id="PTHR24347">
    <property type="entry name" value="SERINE/THREONINE-PROTEIN KINASE"/>
    <property type="match status" value="1"/>
</dbReference>
<organism evidence="7 8">
    <name type="scientific">Manduca sexta</name>
    <name type="common">Tobacco hawkmoth</name>
    <name type="synonym">Tobacco hornworm</name>
    <dbReference type="NCBI Taxonomy" id="7130"/>
    <lineage>
        <taxon>Eukaryota</taxon>
        <taxon>Metazoa</taxon>
        <taxon>Ecdysozoa</taxon>
        <taxon>Arthropoda</taxon>
        <taxon>Hexapoda</taxon>
        <taxon>Insecta</taxon>
        <taxon>Pterygota</taxon>
        <taxon>Neoptera</taxon>
        <taxon>Endopterygota</taxon>
        <taxon>Lepidoptera</taxon>
        <taxon>Glossata</taxon>
        <taxon>Ditrysia</taxon>
        <taxon>Bombycoidea</taxon>
        <taxon>Sphingidae</taxon>
        <taxon>Sphinginae</taxon>
        <taxon>Sphingini</taxon>
        <taxon>Manduca</taxon>
    </lineage>
</organism>
<dbReference type="PROSITE" id="PS50011">
    <property type="entry name" value="PROTEIN_KINASE_DOM"/>
    <property type="match status" value="1"/>
</dbReference>
<dbReference type="AlphaFoldDB" id="A0A922CGU6"/>
<evidence type="ECO:0000256" key="2">
    <source>
        <dbReference type="ARBA" id="ARBA00022840"/>
    </source>
</evidence>
<accession>A0A922CGU6</accession>
<reference evidence="7" key="1">
    <citation type="journal article" date="2016" name="Insect Biochem. Mol. Biol.">
        <title>Multifaceted biological insights from a draft genome sequence of the tobacco hornworm moth, Manduca sexta.</title>
        <authorList>
            <person name="Kanost M.R."/>
            <person name="Arrese E.L."/>
            <person name="Cao X."/>
            <person name="Chen Y.R."/>
            <person name="Chellapilla S."/>
            <person name="Goldsmith M.R."/>
            <person name="Grosse-Wilde E."/>
            <person name="Heckel D.G."/>
            <person name="Herndon N."/>
            <person name="Jiang H."/>
            <person name="Papanicolaou A."/>
            <person name="Qu J."/>
            <person name="Soulages J.L."/>
            <person name="Vogel H."/>
            <person name="Walters J."/>
            <person name="Waterhouse R.M."/>
            <person name="Ahn S.J."/>
            <person name="Almeida F.C."/>
            <person name="An C."/>
            <person name="Aqrawi P."/>
            <person name="Bretschneider A."/>
            <person name="Bryant W.B."/>
            <person name="Bucks S."/>
            <person name="Chao H."/>
            <person name="Chevignon G."/>
            <person name="Christen J.M."/>
            <person name="Clarke D.F."/>
            <person name="Dittmer N.T."/>
            <person name="Ferguson L.C.F."/>
            <person name="Garavelou S."/>
            <person name="Gordon K.H.J."/>
            <person name="Gunaratna R.T."/>
            <person name="Han Y."/>
            <person name="Hauser F."/>
            <person name="He Y."/>
            <person name="Heidel-Fischer H."/>
            <person name="Hirsh A."/>
            <person name="Hu Y."/>
            <person name="Jiang H."/>
            <person name="Kalra D."/>
            <person name="Klinner C."/>
            <person name="Konig C."/>
            <person name="Kovar C."/>
            <person name="Kroll A.R."/>
            <person name="Kuwar S.S."/>
            <person name="Lee S.L."/>
            <person name="Lehman R."/>
            <person name="Li K."/>
            <person name="Li Z."/>
            <person name="Liang H."/>
            <person name="Lovelace S."/>
            <person name="Lu Z."/>
            <person name="Mansfield J.H."/>
            <person name="McCulloch K.J."/>
            <person name="Mathew T."/>
            <person name="Morton B."/>
            <person name="Muzny D.M."/>
            <person name="Neunemann D."/>
            <person name="Ongeri F."/>
            <person name="Pauchet Y."/>
            <person name="Pu L.L."/>
            <person name="Pyrousis I."/>
            <person name="Rao X.J."/>
            <person name="Redding A."/>
            <person name="Roesel C."/>
            <person name="Sanchez-Gracia A."/>
            <person name="Schaack S."/>
            <person name="Shukla A."/>
            <person name="Tetreau G."/>
            <person name="Wang Y."/>
            <person name="Xiong G.H."/>
            <person name="Traut W."/>
            <person name="Walsh T.K."/>
            <person name="Worley K.C."/>
            <person name="Wu D."/>
            <person name="Wu W."/>
            <person name="Wu Y.Q."/>
            <person name="Zhang X."/>
            <person name="Zou Z."/>
            <person name="Zucker H."/>
            <person name="Briscoe A.D."/>
            <person name="Burmester T."/>
            <person name="Clem R.J."/>
            <person name="Feyereisen R."/>
            <person name="Grimmelikhuijzen C.J.P."/>
            <person name="Hamodrakas S.J."/>
            <person name="Hansson B.S."/>
            <person name="Huguet E."/>
            <person name="Jermiin L.S."/>
            <person name="Lan Q."/>
            <person name="Lehman H.K."/>
            <person name="Lorenzen M."/>
            <person name="Merzendorfer H."/>
            <person name="Michalopoulos I."/>
            <person name="Morton D.B."/>
            <person name="Muthukrishnan S."/>
            <person name="Oakeshott J.G."/>
            <person name="Palmer W."/>
            <person name="Park Y."/>
            <person name="Passarelli A.L."/>
            <person name="Rozas J."/>
            <person name="Schwartz L.M."/>
            <person name="Smith W."/>
            <person name="Southgate A."/>
            <person name="Vilcinskas A."/>
            <person name="Vogt R."/>
            <person name="Wang P."/>
            <person name="Werren J."/>
            <person name="Yu X.Q."/>
            <person name="Zhou J.J."/>
            <person name="Brown S.J."/>
            <person name="Scherer S.E."/>
            <person name="Richards S."/>
            <person name="Blissard G.W."/>
        </authorList>
    </citation>
    <scope>NUCLEOTIDE SEQUENCE</scope>
</reference>
<dbReference type="Pfam" id="PF00069">
    <property type="entry name" value="Pkinase"/>
    <property type="match status" value="1"/>
</dbReference>
<dbReference type="InterPro" id="IPR013098">
    <property type="entry name" value="Ig_I-set"/>
</dbReference>
<feature type="domain" description="Ig-like" evidence="6">
    <location>
        <begin position="332"/>
        <end position="432"/>
    </location>
</feature>
<dbReference type="PROSITE" id="PS50835">
    <property type="entry name" value="IG_LIKE"/>
    <property type="match status" value="2"/>
</dbReference>
<comment type="caution">
    <text evidence="7">The sequence shown here is derived from an EMBL/GenBank/DDBJ whole genome shotgun (WGS) entry which is preliminary data.</text>
</comment>
<dbReference type="Pfam" id="PF07679">
    <property type="entry name" value="I-set"/>
    <property type="match status" value="2"/>
</dbReference>
<feature type="region of interest" description="Disordered" evidence="4">
    <location>
        <begin position="463"/>
        <end position="501"/>
    </location>
</feature>
<gene>
    <name evidence="7" type="ORF">O3G_MSEX004012</name>
</gene>
<keyword evidence="2 3" id="KW-0067">ATP-binding</keyword>
<evidence type="ECO:0000313" key="7">
    <source>
        <dbReference type="EMBL" id="KAG6445626.1"/>
    </source>
</evidence>
<keyword evidence="8" id="KW-1185">Reference proteome</keyword>
<evidence type="ECO:0000256" key="1">
    <source>
        <dbReference type="ARBA" id="ARBA00022741"/>
    </source>
</evidence>
<dbReference type="InterPro" id="IPR017441">
    <property type="entry name" value="Protein_kinase_ATP_BS"/>
</dbReference>
<name>A0A922CGU6_MANSE</name>
<dbReference type="PROSITE" id="PS00108">
    <property type="entry name" value="PROTEIN_KINASE_ST"/>
    <property type="match status" value="1"/>
</dbReference>
<feature type="binding site" evidence="3">
    <location>
        <position position="675"/>
    </location>
    <ligand>
        <name>ATP</name>
        <dbReference type="ChEBI" id="CHEBI:30616"/>
    </ligand>
</feature>
<dbReference type="SMART" id="SM00409">
    <property type="entry name" value="IG"/>
    <property type="match status" value="4"/>
</dbReference>
<evidence type="ECO:0000313" key="8">
    <source>
        <dbReference type="Proteomes" id="UP000791440"/>
    </source>
</evidence>
<dbReference type="SMART" id="SM00220">
    <property type="entry name" value="S_TKc"/>
    <property type="match status" value="1"/>
</dbReference>
<proteinExistence type="predicted"/>